<dbReference type="AlphaFoldDB" id="V4BDD5"/>
<keyword evidence="3" id="KW-1185">Reference proteome</keyword>
<evidence type="ECO:0000313" key="3">
    <source>
        <dbReference type="Proteomes" id="UP000030746"/>
    </source>
</evidence>
<organism evidence="2 3">
    <name type="scientific">Lottia gigantea</name>
    <name type="common">Giant owl limpet</name>
    <dbReference type="NCBI Taxonomy" id="225164"/>
    <lineage>
        <taxon>Eukaryota</taxon>
        <taxon>Metazoa</taxon>
        <taxon>Spiralia</taxon>
        <taxon>Lophotrochozoa</taxon>
        <taxon>Mollusca</taxon>
        <taxon>Gastropoda</taxon>
        <taxon>Patellogastropoda</taxon>
        <taxon>Lottioidea</taxon>
        <taxon>Lottiidae</taxon>
        <taxon>Lottia</taxon>
    </lineage>
</organism>
<sequence>MSAPTNPRVSKTKRKSRLPLSTNSKKKRSNGGSSNIAEGSSSSVGGSTVDDGGLHVCSLSQEAEDRIVDKLFNKLSNHGLLQTSAVSEVVSNQQAGAVSSEDIPSTLSSDGNISERDFLVRGFQEGFRIPFNGERNSVCLKIIILVIKMKRHSFRN</sequence>
<reference evidence="2 3" key="1">
    <citation type="journal article" date="2013" name="Nature">
        <title>Insights into bilaterian evolution from three spiralian genomes.</title>
        <authorList>
            <person name="Simakov O."/>
            <person name="Marletaz F."/>
            <person name="Cho S.J."/>
            <person name="Edsinger-Gonzales E."/>
            <person name="Havlak P."/>
            <person name="Hellsten U."/>
            <person name="Kuo D.H."/>
            <person name="Larsson T."/>
            <person name="Lv J."/>
            <person name="Arendt D."/>
            <person name="Savage R."/>
            <person name="Osoegawa K."/>
            <person name="de Jong P."/>
            <person name="Grimwood J."/>
            <person name="Chapman J.A."/>
            <person name="Shapiro H."/>
            <person name="Aerts A."/>
            <person name="Otillar R.P."/>
            <person name="Terry A.Y."/>
            <person name="Boore J.L."/>
            <person name="Grigoriev I.V."/>
            <person name="Lindberg D.R."/>
            <person name="Seaver E.C."/>
            <person name="Weisblat D.A."/>
            <person name="Putnam N.H."/>
            <person name="Rokhsar D.S."/>
        </authorList>
    </citation>
    <scope>NUCLEOTIDE SEQUENCE [LARGE SCALE GENOMIC DNA]</scope>
</reference>
<dbReference type="EMBL" id="KB203083">
    <property type="protein sequence ID" value="ESO86419.1"/>
    <property type="molecule type" value="Genomic_DNA"/>
</dbReference>
<dbReference type="Proteomes" id="UP000030746">
    <property type="component" value="Unassembled WGS sequence"/>
</dbReference>
<evidence type="ECO:0000256" key="1">
    <source>
        <dbReference type="SAM" id="MobiDB-lite"/>
    </source>
</evidence>
<dbReference type="RefSeq" id="XP_009062953.1">
    <property type="nucleotide sequence ID" value="XM_009064705.1"/>
</dbReference>
<dbReference type="HOGENOM" id="CLU_1688731_0_0_1"/>
<dbReference type="CTD" id="20240562"/>
<feature type="region of interest" description="Disordered" evidence="1">
    <location>
        <begin position="1"/>
        <end position="48"/>
    </location>
</feature>
<protein>
    <submittedName>
        <fullName evidence="2">Uncharacterized protein</fullName>
    </submittedName>
</protein>
<accession>V4BDD5</accession>
<gene>
    <name evidence="2" type="ORF">LOTGIDRAFT_167233</name>
</gene>
<name>V4BDD5_LOTGI</name>
<dbReference type="GeneID" id="20240562"/>
<proteinExistence type="predicted"/>
<feature type="compositionally biased region" description="Low complexity" evidence="1">
    <location>
        <begin position="30"/>
        <end position="48"/>
    </location>
</feature>
<evidence type="ECO:0000313" key="2">
    <source>
        <dbReference type="EMBL" id="ESO86419.1"/>
    </source>
</evidence>
<dbReference type="KEGG" id="lgi:LOTGIDRAFT_167233"/>